<dbReference type="Pfam" id="PF13855">
    <property type="entry name" value="LRR_8"/>
    <property type="match status" value="1"/>
</dbReference>
<feature type="non-terminal residue" evidence="7">
    <location>
        <position position="753"/>
    </location>
</feature>
<gene>
    <name evidence="7" type="ORF">BQ4739_LOCUS5203</name>
</gene>
<dbReference type="EMBL" id="FNXT01000450">
    <property type="protein sequence ID" value="SZX64711.1"/>
    <property type="molecule type" value="Genomic_DNA"/>
</dbReference>
<keyword evidence="3" id="KW-0677">Repeat</keyword>
<name>A0A383VHN4_TETOB</name>
<evidence type="ECO:0000313" key="7">
    <source>
        <dbReference type="EMBL" id="SZX64711.1"/>
    </source>
</evidence>
<organism evidence="7 8">
    <name type="scientific">Tetradesmus obliquus</name>
    <name type="common">Green alga</name>
    <name type="synonym">Acutodesmus obliquus</name>
    <dbReference type="NCBI Taxonomy" id="3088"/>
    <lineage>
        <taxon>Eukaryota</taxon>
        <taxon>Viridiplantae</taxon>
        <taxon>Chlorophyta</taxon>
        <taxon>core chlorophytes</taxon>
        <taxon>Chlorophyceae</taxon>
        <taxon>CS clade</taxon>
        <taxon>Sphaeropleales</taxon>
        <taxon>Scenedesmaceae</taxon>
        <taxon>Tetradesmus</taxon>
    </lineage>
</organism>
<dbReference type="STRING" id="3088.A0A383VHN4"/>
<dbReference type="Gene3D" id="3.30.70.1230">
    <property type="entry name" value="Nucleotide cyclase"/>
    <property type="match status" value="1"/>
</dbReference>
<dbReference type="InterPro" id="IPR032675">
    <property type="entry name" value="LRR_dom_sf"/>
</dbReference>
<dbReference type="InterPro" id="IPR029787">
    <property type="entry name" value="Nucleotide_cyclase"/>
</dbReference>
<feature type="signal peptide" evidence="5">
    <location>
        <begin position="1"/>
        <end position="25"/>
    </location>
</feature>
<dbReference type="InterPro" id="IPR001611">
    <property type="entry name" value="Leu-rich_rpt"/>
</dbReference>
<keyword evidence="2" id="KW-0433">Leucine-rich repeat</keyword>
<evidence type="ECO:0000256" key="5">
    <source>
        <dbReference type="SAM" id="SignalP"/>
    </source>
</evidence>
<dbReference type="SUPFAM" id="SSF55073">
    <property type="entry name" value="Nucleotide cyclase"/>
    <property type="match status" value="1"/>
</dbReference>
<dbReference type="Pfam" id="PF00560">
    <property type="entry name" value="LRR_1"/>
    <property type="match status" value="3"/>
</dbReference>
<comment type="subcellular location">
    <subcellularLocation>
        <location evidence="1">Cytoplasm</location>
        <location evidence="1">Cytoskeleton</location>
        <location evidence="1">Cilium axoneme</location>
    </subcellularLocation>
</comment>
<feature type="chain" id="PRO_5016913245" description="Guanylate cyclase domain-containing protein" evidence="5">
    <location>
        <begin position="26"/>
        <end position="753"/>
    </location>
</feature>
<dbReference type="AlphaFoldDB" id="A0A383VHN4"/>
<proteinExistence type="predicted"/>
<dbReference type="FunFam" id="3.80.10.10:FF:000041">
    <property type="entry name" value="LRR receptor-like serine/threonine-protein kinase ERECTA"/>
    <property type="match status" value="1"/>
</dbReference>
<dbReference type="InterPro" id="IPR001054">
    <property type="entry name" value="A/G_cyclase"/>
</dbReference>
<keyword evidence="8" id="KW-1185">Reference proteome</keyword>
<evidence type="ECO:0000256" key="2">
    <source>
        <dbReference type="ARBA" id="ARBA00022614"/>
    </source>
</evidence>
<evidence type="ECO:0000313" key="8">
    <source>
        <dbReference type="Proteomes" id="UP000256970"/>
    </source>
</evidence>
<dbReference type="Proteomes" id="UP000256970">
    <property type="component" value="Unassembled WGS sequence"/>
</dbReference>
<dbReference type="PANTHER" id="PTHR48009:SF4">
    <property type="entry name" value="LEUCINE-RICH REPEAT (LRR) FAMILY PROTEIN"/>
    <property type="match status" value="1"/>
</dbReference>
<keyword evidence="5" id="KW-0732">Signal</keyword>
<dbReference type="GO" id="GO:0009190">
    <property type="term" value="P:cyclic nucleotide biosynthetic process"/>
    <property type="evidence" value="ECO:0007669"/>
    <property type="project" value="InterPro"/>
</dbReference>
<dbReference type="PANTHER" id="PTHR48009">
    <property type="entry name" value="LEUCINE-RICH REPEAT (LRR) FAMILY PROTEIN"/>
    <property type="match status" value="1"/>
</dbReference>
<feature type="region of interest" description="Disordered" evidence="4">
    <location>
        <begin position="723"/>
        <end position="753"/>
    </location>
</feature>
<sequence>MAGPRWQSWVGALLVFPLLLTAAQAAVCDTGCQAQQRSSLTDLYAATGGRGWRRQSGWDSGSLDHCSWFGVSCCGTDGIPDASGPRSAACPLPGGVAGLDLGLNNLTGAWPAAALAGLSSSLAYINLRGNSLQGRLPESISGLQQLSVLYIDDAGLSGALPAGLGQLANLTQLTAAGNGFSGALPSSLGQLQRLRRLTVSSNALTGAFPASLLALPQLQQLDVSNNQLSGQLPATAPAGVDSSSNTPLGALGVSRNEILEVRLSSNQLSGPLPGWLAALPVILLDASSNKLSGSLPAAALGSNLVLQELLLAGNRFSGSLSADTFSGNLRVMDLSSNSLTGSLPAPAAGSLQRLDLSHNNFTGQLPPDLAQLPALRQLQLTGNELAPMQGLPAVLQLDSSAAAVPVDPVGQAGLLCQPVVLTGSSSSSSSSGRATVQLDPAVYGFEGCFCKAPLAAAVEQQGGRTVSMTCVAKQGAPLAAVLAPLLSVTAVALVALACVAAAWRCGLAGLVQRISVEAKKKTPPGTAAKDITLVLTDVQGSTELWEWDQQLASDAFKTHDRVLRQYMTQFFGYEVSTEGDAFLVAFHEPFDAVAWCLCVQMALHYAEWPEPLLMHKSTCLDTASTLELKRRQRQDRWQTRMTRAVAGDDAAGSSGWQGGRTASAATGVGDGAAAATMAAAGAAGVAGNEADGPLEHFPDTLPPAPLVAVDQDPAAAYEDEEALLGQGQGSSSDNALEARMAVEGTAQGGPGGK</sequence>
<accession>A0A383VHN4</accession>
<dbReference type="InterPro" id="IPR053213">
    <property type="entry name" value="RLP29"/>
</dbReference>
<reference evidence="7 8" key="1">
    <citation type="submission" date="2016-10" db="EMBL/GenBank/DDBJ databases">
        <authorList>
            <person name="Cai Z."/>
        </authorList>
    </citation>
    <scope>NUCLEOTIDE SEQUENCE [LARGE SCALE GENOMIC DNA]</scope>
</reference>
<dbReference type="GO" id="GO:0005930">
    <property type="term" value="C:axoneme"/>
    <property type="evidence" value="ECO:0007669"/>
    <property type="project" value="UniProtKB-SubCell"/>
</dbReference>
<dbReference type="Pfam" id="PF00211">
    <property type="entry name" value="Guanylate_cyc"/>
    <property type="match status" value="1"/>
</dbReference>
<evidence type="ECO:0000256" key="1">
    <source>
        <dbReference type="ARBA" id="ARBA00004430"/>
    </source>
</evidence>
<evidence type="ECO:0000256" key="3">
    <source>
        <dbReference type="ARBA" id="ARBA00022737"/>
    </source>
</evidence>
<dbReference type="GO" id="GO:0035556">
    <property type="term" value="P:intracellular signal transduction"/>
    <property type="evidence" value="ECO:0007669"/>
    <property type="project" value="InterPro"/>
</dbReference>
<evidence type="ECO:0000259" key="6">
    <source>
        <dbReference type="PROSITE" id="PS50125"/>
    </source>
</evidence>
<feature type="domain" description="Guanylate cyclase" evidence="6">
    <location>
        <begin position="532"/>
        <end position="591"/>
    </location>
</feature>
<dbReference type="PROSITE" id="PS50125">
    <property type="entry name" value="GUANYLATE_CYCLASE_2"/>
    <property type="match status" value="1"/>
</dbReference>
<protein>
    <recommendedName>
        <fullName evidence="6">Guanylate cyclase domain-containing protein</fullName>
    </recommendedName>
</protein>
<dbReference type="Gene3D" id="3.80.10.10">
    <property type="entry name" value="Ribonuclease Inhibitor"/>
    <property type="match status" value="2"/>
</dbReference>
<evidence type="ECO:0000256" key="4">
    <source>
        <dbReference type="SAM" id="MobiDB-lite"/>
    </source>
</evidence>
<dbReference type="SUPFAM" id="SSF52058">
    <property type="entry name" value="L domain-like"/>
    <property type="match status" value="1"/>
</dbReference>